<feature type="domain" description="Histidine kinase/HSP90-like ATPase" evidence="3">
    <location>
        <begin position="272"/>
        <end position="373"/>
    </location>
</feature>
<gene>
    <name evidence="4" type="ordered locus">MYSTI_05568</name>
</gene>
<sequence length="381" mass="41669">MATLASSSATQPRPWRWPRVRLQPALATFALCMVVGVSYGSAVRLDQLANGLTSVPASRAYLWEITGALSAWLSLPIIQFAALNAPSPRVGWPRFLAVHGLAFPLYSVVHILLMLGMRHPLYAALGWGEYEYGPLGFRLPMEVAKDVIAYSLGATVIVLLAAWRERHERALRAAELEGELRAAQLRALTGQLHPHFLFNSLHAISSVMYEDLARTDRLLSDLGQVLRASLERSEPTWTLAEERAHAGRYISLLSARFGDRLSVRWSVDPGLESAHVPCFALQTLVENAVKHNQDRREALEVRIRARAGQALWRLEVEDTGRGFGEESPAAGPRVGLSHLEQVLLLLHGGQASLERGQGPEGGARVSLTLPRGATGGTEATP</sequence>
<dbReference type="KEGG" id="msd:MYSTI_05568"/>
<dbReference type="OrthoDB" id="2514702at2"/>
<accession>L7UG24</accession>
<dbReference type="eggNOG" id="COG2972">
    <property type="taxonomic scope" value="Bacteria"/>
</dbReference>
<feature type="region of interest" description="Disordered" evidence="1">
    <location>
        <begin position="353"/>
        <end position="381"/>
    </location>
</feature>
<dbReference type="InterPro" id="IPR010559">
    <property type="entry name" value="Sig_transdc_His_kin_internal"/>
</dbReference>
<evidence type="ECO:0000256" key="2">
    <source>
        <dbReference type="SAM" id="Phobius"/>
    </source>
</evidence>
<dbReference type="Proteomes" id="UP000011131">
    <property type="component" value="Chromosome"/>
</dbReference>
<dbReference type="PANTHER" id="PTHR34220">
    <property type="entry name" value="SENSOR HISTIDINE KINASE YPDA"/>
    <property type="match status" value="1"/>
</dbReference>
<dbReference type="Pfam" id="PF02518">
    <property type="entry name" value="HATPase_c"/>
    <property type="match status" value="1"/>
</dbReference>
<dbReference type="PANTHER" id="PTHR34220:SF7">
    <property type="entry name" value="SENSOR HISTIDINE KINASE YPDA"/>
    <property type="match status" value="1"/>
</dbReference>
<dbReference type="HOGENOM" id="CLU_020473_1_1_7"/>
<dbReference type="Gene3D" id="3.30.565.10">
    <property type="entry name" value="Histidine kinase-like ATPase, C-terminal domain"/>
    <property type="match status" value="1"/>
</dbReference>
<dbReference type="SUPFAM" id="SSF55874">
    <property type="entry name" value="ATPase domain of HSP90 chaperone/DNA topoisomerase II/histidine kinase"/>
    <property type="match status" value="1"/>
</dbReference>
<protein>
    <submittedName>
        <fullName evidence="4">Sensor protein lytS</fullName>
    </submittedName>
</protein>
<evidence type="ECO:0000313" key="4">
    <source>
        <dbReference type="EMBL" id="AGC46845.1"/>
    </source>
</evidence>
<evidence type="ECO:0000313" key="5">
    <source>
        <dbReference type="Proteomes" id="UP000011131"/>
    </source>
</evidence>
<dbReference type="Pfam" id="PF06580">
    <property type="entry name" value="His_kinase"/>
    <property type="match status" value="1"/>
</dbReference>
<keyword evidence="5" id="KW-1185">Reference proteome</keyword>
<name>L7UG24_MYXSD</name>
<dbReference type="SMART" id="SM00387">
    <property type="entry name" value="HATPase_c"/>
    <property type="match status" value="1"/>
</dbReference>
<keyword evidence="2" id="KW-0472">Membrane</keyword>
<dbReference type="EMBL" id="CP004025">
    <property type="protein sequence ID" value="AGC46845.1"/>
    <property type="molecule type" value="Genomic_DNA"/>
</dbReference>
<feature type="transmembrane region" description="Helical" evidence="2">
    <location>
        <begin position="95"/>
        <end position="117"/>
    </location>
</feature>
<dbReference type="GO" id="GO:0000155">
    <property type="term" value="F:phosphorelay sensor kinase activity"/>
    <property type="evidence" value="ECO:0007669"/>
    <property type="project" value="InterPro"/>
</dbReference>
<keyword evidence="2" id="KW-0812">Transmembrane</keyword>
<feature type="transmembrane region" description="Helical" evidence="2">
    <location>
        <begin position="60"/>
        <end position="83"/>
    </location>
</feature>
<dbReference type="AlphaFoldDB" id="L7UG24"/>
<evidence type="ECO:0000256" key="1">
    <source>
        <dbReference type="SAM" id="MobiDB-lite"/>
    </source>
</evidence>
<proteinExistence type="predicted"/>
<organism evidence="4 5">
    <name type="scientific">Myxococcus stipitatus (strain DSM 14675 / JCM 12634 / Mx s8)</name>
    <dbReference type="NCBI Taxonomy" id="1278073"/>
    <lineage>
        <taxon>Bacteria</taxon>
        <taxon>Pseudomonadati</taxon>
        <taxon>Myxococcota</taxon>
        <taxon>Myxococcia</taxon>
        <taxon>Myxococcales</taxon>
        <taxon>Cystobacterineae</taxon>
        <taxon>Myxococcaceae</taxon>
        <taxon>Myxococcus</taxon>
    </lineage>
</organism>
<dbReference type="STRING" id="1278073.MYSTI_05568"/>
<feature type="transmembrane region" description="Helical" evidence="2">
    <location>
        <begin position="147"/>
        <end position="163"/>
    </location>
</feature>
<dbReference type="GO" id="GO:0016020">
    <property type="term" value="C:membrane"/>
    <property type="evidence" value="ECO:0007669"/>
    <property type="project" value="InterPro"/>
</dbReference>
<keyword evidence="2" id="KW-1133">Transmembrane helix</keyword>
<dbReference type="PATRIC" id="fig|1278073.3.peg.5648"/>
<dbReference type="RefSeq" id="WP_015351101.1">
    <property type="nucleotide sequence ID" value="NC_020126.1"/>
</dbReference>
<evidence type="ECO:0000259" key="3">
    <source>
        <dbReference type="SMART" id="SM00387"/>
    </source>
</evidence>
<feature type="transmembrane region" description="Helical" evidence="2">
    <location>
        <begin position="20"/>
        <end position="40"/>
    </location>
</feature>
<dbReference type="InterPro" id="IPR036890">
    <property type="entry name" value="HATPase_C_sf"/>
</dbReference>
<reference evidence="4 5" key="1">
    <citation type="journal article" date="2013" name="Genome Announc.">
        <title>Complete genome sequence of Myxococcus stipitatus strain DSM 14675, a fruiting myxobacterium.</title>
        <authorList>
            <person name="Huntley S."/>
            <person name="Kneip S."/>
            <person name="Treuner-Lange A."/>
            <person name="Sogaard-Andersen L."/>
        </authorList>
    </citation>
    <scope>NUCLEOTIDE SEQUENCE [LARGE SCALE GENOMIC DNA]</scope>
    <source>
        <strain evidence="5">DSM 14675 / JCM 12634 / Mx s8</strain>
    </source>
</reference>
<dbReference type="InterPro" id="IPR050640">
    <property type="entry name" value="Bact_2-comp_sensor_kinase"/>
</dbReference>
<dbReference type="InterPro" id="IPR003594">
    <property type="entry name" value="HATPase_dom"/>
</dbReference>